<dbReference type="InterPro" id="IPR040452">
    <property type="entry name" value="SfsA_C"/>
</dbReference>
<dbReference type="Proteomes" id="UP000187822">
    <property type="component" value="Chromosome I"/>
</dbReference>
<dbReference type="InterPro" id="IPR005224">
    <property type="entry name" value="SfsA"/>
</dbReference>
<dbReference type="PANTHER" id="PTHR30545:SF2">
    <property type="entry name" value="SUGAR FERMENTATION STIMULATION PROTEIN A"/>
    <property type="match status" value="1"/>
</dbReference>
<dbReference type="GeneID" id="30926934"/>
<dbReference type="CDD" id="cd22357">
    <property type="entry name" value="SfsA-like"/>
    <property type="match status" value="1"/>
</dbReference>
<dbReference type="EMBL" id="LT719092">
    <property type="protein sequence ID" value="SJK84182.1"/>
    <property type="molecule type" value="Genomic_DNA"/>
</dbReference>
<evidence type="ECO:0000313" key="4">
    <source>
        <dbReference type="Proteomes" id="UP000187822"/>
    </source>
</evidence>
<dbReference type="RefSeq" id="WP_021789203.1">
    <property type="nucleotide sequence ID" value="NZ_LT719092.1"/>
</dbReference>
<dbReference type="STRING" id="1673428.CPM_0296"/>
<feature type="domain" description="SfsA N-terminal OB" evidence="2">
    <location>
        <begin position="25"/>
        <end position="88"/>
    </location>
</feature>
<dbReference type="AlphaFoldDB" id="A0A1R4A5E5"/>
<feature type="domain" description="Sugar fermentation stimulation protein C-terminal" evidence="1">
    <location>
        <begin position="103"/>
        <end position="211"/>
    </location>
</feature>
<keyword evidence="3" id="KW-0238">DNA-binding</keyword>
<dbReference type="KEGG" id="cdiv:CPM_0296"/>
<reference evidence="4" key="1">
    <citation type="submission" date="2016-06" db="EMBL/GenBank/DDBJ databases">
        <authorList>
            <person name="Toshchakov V.S."/>
        </authorList>
    </citation>
    <scope>NUCLEOTIDE SEQUENCE [LARGE SCALE GENOMIC DNA]</scope>
    <source>
        <strain>PM4 (JCM 30641</strain>
        <strain evidence="4">\VKM B-2940)</strain>
    </source>
</reference>
<dbReference type="InterPro" id="IPR041465">
    <property type="entry name" value="SfsA_N"/>
</dbReference>
<gene>
    <name evidence="3" type="ORF">CPM_0296</name>
</gene>
<dbReference type="PANTHER" id="PTHR30545">
    <property type="entry name" value="SUGAR FERMENTATION STIMULATION PROTEIN A"/>
    <property type="match status" value="1"/>
</dbReference>
<evidence type="ECO:0000313" key="3">
    <source>
        <dbReference type="EMBL" id="SJK84182.1"/>
    </source>
</evidence>
<keyword evidence="4" id="KW-1185">Reference proteome</keyword>
<organism evidence="3 4">
    <name type="scientific">Cuniculiplasma divulgatum</name>
    <dbReference type="NCBI Taxonomy" id="1673428"/>
    <lineage>
        <taxon>Archaea</taxon>
        <taxon>Methanobacteriati</taxon>
        <taxon>Thermoplasmatota</taxon>
        <taxon>Thermoplasmata</taxon>
        <taxon>Thermoplasmatales</taxon>
        <taxon>Cuniculiplasmataceae</taxon>
        <taxon>Cuniculiplasma</taxon>
    </lineage>
</organism>
<name>A0A1R4A5E5_9ARCH</name>
<dbReference type="Gene3D" id="3.40.1350.60">
    <property type="match status" value="1"/>
</dbReference>
<evidence type="ECO:0000259" key="1">
    <source>
        <dbReference type="Pfam" id="PF03749"/>
    </source>
</evidence>
<dbReference type="Pfam" id="PF03749">
    <property type="entry name" value="SfsA"/>
    <property type="match status" value="1"/>
</dbReference>
<accession>A0A1R4A5E5</accession>
<dbReference type="Gene3D" id="2.40.50.580">
    <property type="match status" value="1"/>
</dbReference>
<dbReference type="OrthoDB" id="34139at2157"/>
<proteinExistence type="predicted"/>
<dbReference type="Pfam" id="PF17746">
    <property type="entry name" value="SfsA_N"/>
    <property type="match status" value="1"/>
</dbReference>
<dbReference type="GO" id="GO:0003677">
    <property type="term" value="F:DNA binding"/>
    <property type="evidence" value="ECO:0007669"/>
    <property type="project" value="UniProtKB-KW"/>
</dbReference>
<evidence type="ECO:0000259" key="2">
    <source>
        <dbReference type="Pfam" id="PF17746"/>
    </source>
</evidence>
<sequence>MEFRKIEYGHRVMKIDSELTEATVIERKNRFLVEVESSGRTLNVHLHDPGRLKELIFPGSKVNIRKSKGEKTSFSITSVIHNGEEILIDTRFHNRIAEIFINGSFRREVTHGDSRYDFGIEDGYVEVKGCSMQLGEYVIFPDAPTSRGAKHIRNLTKMRNEGMDTNLIFLLFRRNTKYFYPNIATDPIFAEAFFKAVSSGVGMIFPRFSMKGDSIFFDGMNTIGENPFN</sequence>
<protein>
    <submittedName>
        <fullName evidence="3">DNA-binding protein, stimulates sugar fermentation</fullName>
    </submittedName>
</protein>
<dbReference type="NCBIfam" id="TIGR00230">
    <property type="entry name" value="sfsA"/>
    <property type="match status" value="1"/>
</dbReference>